<dbReference type="EMBL" id="AP017315">
    <property type="protein sequence ID" value="BAU31175.1"/>
    <property type="molecule type" value="Genomic_DNA"/>
</dbReference>
<protein>
    <submittedName>
        <fullName evidence="2">N-Dimethylarginine dimethylaminohydrolase</fullName>
    </submittedName>
</protein>
<evidence type="ECO:0000313" key="2">
    <source>
        <dbReference type="EMBL" id="BAU31175.1"/>
    </source>
</evidence>
<accession>A0A0U4WTC5</accession>
<dbReference type="Gene3D" id="3.75.10.10">
    <property type="entry name" value="L-arginine/glycine Amidinotransferase, Chain A"/>
    <property type="match status" value="1"/>
</dbReference>
<feature type="region of interest" description="Disordered" evidence="1">
    <location>
        <begin position="1"/>
        <end position="20"/>
    </location>
</feature>
<evidence type="ECO:0000313" key="3">
    <source>
        <dbReference type="Proteomes" id="UP000218965"/>
    </source>
</evidence>
<dbReference type="SUPFAM" id="SSF55909">
    <property type="entry name" value="Pentein"/>
    <property type="match status" value="1"/>
</dbReference>
<dbReference type="KEGG" id="malk:MalAC0309_0300"/>
<feature type="compositionally biased region" description="Low complexity" evidence="1">
    <location>
        <begin position="7"/>
        <end position="17"/>
    </location>
</feature>
<dbReference type="Proteomes" id="UP000218965">
    <property type="component" value="Chromosome"/>
</dbReference>
<dbReference type="RefSeq" id="WP_096420205.1">
    <property type="nucleotide sequence ID" value="NZ_AP017315.1"/>
</dbReference>
<dbReference type="GO" id="GO:0016787">
    <property type="term" value="F:hydrolase activity"/>
    <property type="evidence" value="ECO:0007669"/>
    <property type="project" value="UniProtKB-KW"/>
</dbReference>
<dbReference type="NCBIfam" id="NF045659">
    <property type="entry name" value="DiMArgaseDdahMtb"/>
    <property type="match status" value="1"/>
</dbReference>
<proteinExistence type="predicted"/>
<evidence type="ECO:0000256" key="1">
    <source>
        <dbReference type="SAM" id="MobiDB-lite"/>
    </source>
</evidence>
<reference evidence="3" key="1">
    <citation type="submission" date="2015-12" db="EMBL/GenBank/DDBJ databases">
        <authorList>
            <person name="Shamseldin A."/>
            <person name="Moawad H."/>
            <person name="Abd El-Rahim W.M."/>
            <person name="Sadowsky M.J."/>
        </authorList>
    </citation>
    <scope>NUCLEOTIDE SEQUENCE [LARGE SCALE GENOMIC DNA]</scope>
    <source>
        <strain evidence="3">JAM AC0309</strain>
    </source>
</reference>
<reference evidence="2 3" key="2">
    <citation type="submission" date="2016-01" db="EMBL/GenBank/DDBJ databases">
        <title>Microcella alkaliphila JAM AC0309 whole genome shotgun sequence.</title>
        <authorList>
            <person name="Kurata A."/>
            <person name="Hirose Y."/>
            <person name="Kishimoto N."/>
            <person name="Kobayashi T."/>
        </authorList>
    </citation>
    <scope>NUCLEOTIDE SEQUENCE [LARGE SCALE GENOMIC DNA]</scope>
    <source>
        <strain evidence="2 3">JAM AC0309</strain>
    </source>
</reference>
<gene>
    <name evidence="2" type="ORF">MalAC0309_0300</name>
</gene>
<keyword evidence="2" id="KW-0378">Hydrolase</keyword>
<sequence length="291" mass="32228">MTVTEQTPAPATTPATTSRIPTKRTVLMCRPEHFTVSYRINPWMHPENPTDTSLAVQQWQRLYDIYLDLGHEVHLIDPIAGLPDMVYAANGGFTYNGVAYGAKFTYPERQPEGPAYMQWFGDNGFRVHDPVETNEGEGDFLLVGDVILAGTGFRSDSRSHAELAQVTGLDVLSLNLINPSFYHLDTAIAVLDPEPIEGGRQNIAYLESAFDEHSLGLLRERYPDAILCTEEDAAVLGLNSYSDGYNIVIASRATDFDRQLRERGYNPIGVDLSELLLGGGGVKCCTLDLRW</sequence>
<organism evidence="2 3">
    <name type="scientific">Microcella alkaliphila</name>
    <dbReference type="NCBI Taxonomy" id="279828"/>
    <lineage>
        <taxon>Bacteria</taxon>
        <taxon>Bacillati</taxon>
        <taxon>Actinomycetota</taxon>
        <taxon>Actinomycetes</taxon>
        <taxon>Micrococcales</taxon>
        <taxon>Microbacteriaceae</taxon>
        <taxon>Microcella</taxon>
    </lineage>
</organism>
<dbReference type="OrthoDB" id="9814070at2"/>
<dbReference type="AlphaFoldDB" id="A0A0U4WTC5"/>
<name>A0A0U4WTC5_9MICO</name>